<dbReference type="PROSITE" id="PS50206">
    <property type="entry name" value="RHODANESE_3"/>
    <property type="match status" value="2"/>
</dbReference>
<dbReference type="OrthoDB" id="270167at2759"/>
<dbReference type="PANTHER" id="PTHR11364">
    <property type="entry name" value="THIOSULFATE SULFERTANSFERASE"/>
    <property type="match status" value="1"/>
</dbReference>
<dbReference type="AlphaFoldDB" id="A0A9P8P945"/>
<dbReference type="SMART" id="SM00450">
    <property type="entry name" value="RHOD"/>
    <property type="match status" value="2"/>
</dbReference>
<proteinExistence type="predicted"/>
<dbReference type="Gene3D" id="3.40.250.10">
    <property type="entry name" value="Rhodanese-like domain"/>
    <property type="match status" value="2"/>
</dbReference>
<comment type="caution">
    <text evidence="4">The sequence shown here is derived from an EMBL/GenBank/DDBJ whole genome shotgun (WGS) entry which is preliminary data.</text>
</comment>
<dbReference type="SUPFAM" id="SSF52821">
    <property type="entry name" value="Rhodanese/Cell cycle control phosphatase"/>
    <property type="match status" value="2"/>
</dbReference>
<gene>
    <name evidence="4" type="ORF">OGAPHI_002843</name>
</gene>
<dbReference type="InterPro" id="IPR045078">
    <property type="entry name" value="TST/MPST-like"/>
</dbReference>
<sequence length="407" mass="45060">MFSLNKLVSVKSGYRALSTVSSELVDQFLASNPSTIAIDATWFFPNDPRNAFKEHTQKRLNDKTVFFDIEDISDKSNPFPHMLPSKSQFEQQISKLGITNDSTLLIYDTSDVYSACRASWMFEIFGHDLDKLYILDNFAGYKNYTTKSTDSKSPLPESIYKATFDKSKLVSFEELKQLVLEDKIGKSYTLLDARSGPRFDGSANEARPGISSGHIKNAINVPFQDFLNADKQFIAPEAILNRLKQAGVDESKPIIVMCGSGVTACVVRCGLLLAGFDAKNIAVYDGSWTEWATRAPELVTKSFESNSVLSGGRFFLGETKLLKKSTFRFFGDSYNEPVIPKFLLPSSSLSSFWICDGSSLKTSQLISLSRIPKVPSFLRTGLLGLVAGFKDSGLSSLKRPDLNGSCF</sequence>
<dbReference type="Proteomes" id="UP000769157">
    <property type="component" value="Unassembled WGS sequence"/>
</dbReference>
<keyword evidence="2" id="KW-0677">Repeat</keyword>
<accession>A0A9P8P945</accession>
<keyword evidence="1" id="KW-0808">Transferase</keyword>
<organism evidence="4 5">
    <name type="scientific">Ogataea philodendri</name>
    <dbReference type="NCBI Taxonomy" id="1378263"/>
    <lineage>
        <taxon>Eukaryota</taxon>
        <taxon>Fungi</taxon>
        <taxon>Dikarya</taxon>
        <taxon>Ascomycota</taxon>
        <taxon>Saccharomycotina</taxon>
        <taxon>Pichiomycetes</taxon>
        <taxon>Pichiales</taxon>
        <taxon>Pichiaceae</taxon>
        <taxon>Ogataea</taxon>
    </lineage>
</organism>
<evidence type="ECO:0000313" key="5">
    <source>
        <dbReference type="Proteomes" id="UP000769157"/>
    </source>
</evidence>
<dbReference type="InterPro" id="IPR036873">
    <property type="entry name" value="Rhodanese-like_dom_sf"/>
</dbReference>
<dbReference type="PANTHER" id="PTHR11364:SF27">
    <property type="entry name" value="SULFURTRANSFERASE"/>
    <property type="match status" value="1"/>
</dbReference>
<evidence type="ECO:0000256" key="1">
    <source>
        <dbReference type="ARBA" id="ARBA00022679"/>
    </source>
</evidence>
<feature type="domain" description="Rhodanese" evidence="3">
    <location>
        <begin position="65"/>
        <end position="146"/>
    </location>
</feature>
<keyword evidence="5" id="KW-1185">Reference proteome</keyword>
<dbReference type="InterPro" id="IPR001763">
    <property type="entry name" value="Rhodanese-like_dom"/>
</dbReference>
<feature type="domain" description="Rhodanese" evidence="3">
    <location>
        <begin position="184"/>
        <end position="300"/>
    </location>
</feature>
<reference evidence="4" key="1">
    <citation type="journal article" date="2021" name="Open Biol.">
        <title>Shared evolutionary footprints suggest mitochondrial oxidative damage underlies multiple complex I losses in fungi.</title>
        <authorList>
            <person name="Schikora-Tamarit M.A."/>
            <person name="Marcet-Houben M."/>
            <person name="Nosek J."/>
            <person name="Gabaldon T."/>
        </authorList>
    </citation>
    <scope>NUCLEOTIDE SEQUENCE</scope>
    <source>
        <strain evidence="4">CBS6075</strain>
    </source>
</reference>
<protein>
    <recommendedName>
        <fullName evidence="3">Rhodanese domain-containing protein</fullName>
    </recommendedName>
</protein>
<dbReference type="EMBL" id="JAEUBE010000183">
    <property type="protein sequence ID" value="KAH3667194.1"/>
    <property type="molecule type" value="Genomic_DNA"/>
</dbReference>
<dbReference type="FunFam" id="3.40.250.10:FF:000001">
    <property type="entry name" value="Sulfurtransferase"/>
    <property type="match status" value="1"/>
</dbReference>
<dbReference type="GO" id="GO:0005739">
    <property type="term" value="C:mitochondrion"/>
    <property type="evidence" value="ECO:0007669"/>
    <property type="project" value="TreeGrafter"/>
</dbReference>
<name>A0A9P8P945_9ASCO</name>
<dbReference type="CDD" id="cd01448">
    <property type="entry name" value="TST_Repeat_1"/>
    <property type="match status" value="1"/>
</dbReference>
<dbReference type="Pfam" id="PF00581">
    <property type="entry name" value="Rhodanese"/>
    <property type="match status" value="1"/>
</dbReference>
<reference evidence="4" key="2">
    <citation type="submission" date="2021-01" db="EMBL/GenBank/DDBJ databases">
        <authorList>
            <person name="Schikora-Tamarit M.A."/>
        </authorList>
    </citation>
    <scope>NUCLEOTIDE SEQUENCE</scope>
    <source>
        <strain evidence="4">CBS6075</strain>
    </source>
</reference>
<dbReference type="GO" id="GO:0004792">
    <property type="term" value="F:thiosulfate-cyanide sulfurtransferase activity"/>
    <property type="evidence" value="ECO:0007669"/>
    <property type="project" value="TreeGrafter"/>
</dbReference>
<evidence type="ECO:0000256" key="2">
    <source>
        <dbReference type="ARBA" id="ARBA00022737"/>
    </source>
</evidence>
<dbReference type="RefSeq" id="XP_046062006.1">
    <property type="nucleotide sequence ID" value="XM_046203757.1"/>
</dbReference>
<dbReference type="GeneID" id="70234810"/>
<evidence type="ECO:0000313" key="4">
    <source>
        <dbReference type="EMBL" id="KAH3667194.1"/>
    </source>
</evidence>
<dbReference type="CDD" id="cd01449">
    <property type="entry name" value="TST_Repeat_2"/>
    <property type="match status" value="1"/>
</dbReference>
<evidence type="ECO:0000259" key="3">
    <source>
        <dbReference type="PROSITE" id="PS50206"/>
    </source>
</evidence>